<dbReference type="Proteomes" id="UP000178650">
    <property type="component" value="Unassembled WGS sequence"/>
</dbReference>
<dbReference type="STRING" id="1802223.A2358_01035"/>
<evidence type="ECO:0000313" key="2">
    <source>
        <dbReference type="Proteomes" id="UP000178650"/>
    </source>
</evidence>
<sequence>MEAETKNCQNCKKDFTIESDDFAFYEKMKVPAPTFCPICRFERRAASRNERKLFKNKNAFTGEDIFSLYPPESKRKVVTEEEWMGDSWDPTDYGRDIDWSRPFLEQILELEKKVPIYNLNVKLMVNSPYSGNATGLKNCYLLFSSNYTENCSYGNGIDFCKDCFDNSHINHSEMCYDSFWLKNCYQCYGTIMSVDCRNMYFSRDCLGCNDCLGCVNLRKSSYCIFNKQYTKEEYKKLFGEMCLSTIDGFYHVRQKSRDFWKTQINKNHQGVQNLNSTGSYVTNSKNVTESYFIREGENLKYCQIMQVPRNKDCYDCMVWGENIELSYETCVCGEGPYNLKFCFNCWPACRDSEYCINIFSSSDCFGCAGVKKAQYCILNKQYTKEEYEALIPKIKKHMDDVPYVDRKGNVYKYGEFFPIEFSPFGYNNSLAIQHFDMTKEKAESFGYEWVKVEKGNYNISLNSADLPQSIDDANDNILNEIIKCEKCQNAYRILRDEFSFYKKERLPLPTMCNECRHERRIKDRLGIKLYSYQCMCAGDKDDTGQNQNTVLHEHGHEHCGNNFKTGFDPELGNIVYCESCYQKEVA</sequence>
<dbReference type="AlphaFoldDB" id="A0A1G2IXF2"/>
<name>A0A1G2IXF2_9BACT</name>
<dbReference type="EMBL" id="MHPJ01000012">
    <property type="protein sequence ID" value="OGZ78838.1"/>
    <property type="molecule type" value="Genomic_DNA"/>
</dbReference>
<organism evidence="1 2">
    <name type="scientific">Candidatus Staskawiczbacteria bacterium RIFOXYB1_FULL_37_44</name>
    <dbReference type="NCBI Taxonomy" id="1802223"/>
    <lineage>
        <taxon>Bacteria</taxon>
        <taxon>Candidatus Staskawicziibacteriota</taxon>
    </lineage>
</organism>
<accession>A0A1G2IXF2</accession>
<evidence type="ECO:0000313" key="1">
    <source>
        <dbReference type="EMBL" id="OGZ78838.1"/>
    </source>
</evidence>
<protein>
    <submittedName>
        <fullName evidence="1">Uncharacterized protein</fullName>
    </submittedName>
</protein>
<reference evidence="1 2" key="1">
    <citation type="journal article" date="2016" name="Nat. Commun.">
        <title>Thousands of microbial genomes shed light on interconnected biogeochemical processes in an aquifer system.</title>
        <authorList>
            <person name="Anantharaman K."/>
            <person name="Brown C.T."/>
            <person name="Hug L.A."/>
            <person name="Sharon I."/>
            <person name="Castelle C.J."/>
            <person name="Probst A.J."/>
            <person name="Thomas B.C."/>
            <person name="Singh A."/>
            <person name="Wilkins M.J."/>
            <person name="Karaoz U."/>
            <person name="Brodie E.L."/>
            <person name="Williams K.H."/>
            <person name="Hubbard S.S."/>
            <person name="Banfield J.F."/>
        </authorList>
    </citation>
    <scope>NUCLEOTIDE SEQUENCE [LARGE SCALE GENOMIC DNA]</scope>
</reference>
<proteinExistence type="predicted"/>
<gene>
    <name evidence="1" type="ORF">A2358_01035</name>
</gene>
<comment type="caution">
    <text evidence="1">The sequence shown here is derived from an EMBL/GenBank/DDBJ whole genome shotgun (WGS) entry which is preliminary data.</text>
</comment>